<reference evidence="2 3" key="1">
    <citation type="submission" date="2018-04" db="EMBL/GenBank/DDBJ databases">
        <title>Genome sequencing of Gemmobacter.</title>
        <authorList>
            <person name="Yi H."/>
            <person name="Baek M.-G."/>
        </authorList>
    </citation>
    <scope>NUCLEOTIDE SEQUENCE [LARGE SCALE GENOMIC DNA]</scope>
    <source>
        <strain evidence="2 3">HYN0069</strain>
    </source>
</reference>
<dbReference type="InterPro" id="IPR044922">
    <property type="entry name" value="DUF2063_N_sf"/>
</dbReference>
<dbReference type="Pfam" id="PF09836">
    <property type="entry name" value="DUF2063"/>
    <property type="match status" value="1"/>
</dbReference>
<gene>
    <name evidence="2" type="ORF">HYN69_13595</name>
</gene>
<evidence type="ECO:0000313" key="2">
    <source>
        <dbReference type="EMBL" id="AWB49394.1"/>
    </source>
</evidence>
<feature type="domain" description="Putative DNA-binding" evidence="1">
    <location>
        <begin position="35"/>
        <end position="122"/>
    </location>
</feature>
<dbReference type="Proteomes" id="UP000244496">
    <property type="component" value="Chromosome"/>
</dbReference>
<proteinExistence type="predicted"/>
<dbReference type="EMBL" id="CP028918">
    <property type="protein sequence ID" value="AWB49394.1"/>
    <property type="molecule type" value="Genomic_DNA"/>
</dbReference>
<keyword evidence="3" id="KW-1185">Reference proteome</keyword>
<dbReference type="InterPro" id="IPR018640">
    <property type="entry name" value="DUF2063"/>
</dbReference>
<protein>
    <submittedName>
        <fullName evidence="2">DUF2063 domain-containing protein</fullName>
    </submittedName>
</protein>
<evidence type="ECO:0000259" key="1">
    <source>
        <dbReference type="Pfam" id="PF09836"/>
    </source>
</evidence>
<sequence>MCRLGPTCWPRPCGRKPCWIKHRRPALPAYPDLVRAFASGLASGTLPPGLTAQAPDEAARRFAVYRNNVALSLAAALSARFPVIERLVGAEFFAAMGQIYMADHRPKSPVLHEWGESFPGFLADYPPLAAYPYMADVARIELARGRAYHAADCAPIAASALISAAADPGSARLGLHPSVQVLRLDTPAASIWAVNQPGALAQGLASGPQIALILRNTVFDVPVSVLAPGDAEMITALQQGQTLLHAAEAAAGAEPEHDPQPVLVRLMQAGVITLPKEAP</sequence>
<dbReference type="KEGG" id="geh:HYN69_13595"/>
<organism evidence="2 3">
    <name type="scientific">Paragemmobacter aquarius</name>
    <dbReference type="NCBI Taxonomy" id="2169400"/>
    <lineage>
        <taxon>Bacteria</taxon>
        <taxon>Pseudomonadati</taxon>
        <taxon>Pseudomonadota</taxon>
        <taxon>Alphaproteobacteria</taxon>
        <taxon>Rhodobacterales</taxon>
        <taxon>Paracoccaceae</taxon>
        <taxon>Paragemmobacter</taxon>
    </lineage>
</organism>
<name>A0A2S0UNK1_9RHOB</name>
<dbReference type="AlphaFoldDB" id="A0A2S0UNK1"/>
<dbReference type="Gene3D" id="1.10.150.690">
    <property type="entry name" value="DUF2063"/>
    <property type="match status" value="1"/>
</dbReference>
<accession>A0A2S0UNK1</accession>
<evidence type="ECO:0000313" key="3">
    <source>
        <dbReference type="Proteomes" id="UP000244496"/>
    </source>
</evidence>